<feature type="region of interest" description="Disordered" evidence="1">
    <location>
        <begin position="1"/>
        <end position="56"/>
    </location>
</feature>
<feature type="compositionally biased region" description="Basic and acidic residues" evidence="1">
    <location>
        <begin position="26"/>
        <end position="40"/>
    </location>
</feature>
<gene>
    <name evidence="2" type="ORF">I316_03886</name>
</gene>
<feature type="compositionally biased region" description="Basic and acidic residues" evidence="1">
    <location>
        <begin position="303"/>
        <end position="324"/>
    </location>
</feature>
<feature type="region of interest" description="Disordered" evidence="1">
    <location>
        <begin position="303"/>
        <end position="349"/>
    </location>
</feature>
<keyword evidence="3" id="KW-1185">Reference proteome</keyword>
<evidence type="ECO:0000313" key="2">
    <source>
        <dbReference type="EMBL" id="OCF34372.1"/>
    </source>
</evidence>
<sequence length="349" mass="38746">MPPQLPPATPGGPRAFGASSVQSSATKDDGGKKKVKKKEDEEGGAMSFLNDTLPPDLRRWFSDPQFELSDIHNELQKLAKRTNAVREVAKAENARLRSEIEGLLKENETLKTSQQPNAHYGGGHKQRIPRGNLPTVQEEVEYEDDPRYTGAVVGTGDDGDAMRTILGKRPAGDSFERQEISAMGRPTQLPMQSDIYSQDVLSTPRRPMSVGGYRGNQLSGMSRRLDLESYRMDAPPSTTLPYQPDSHVRSMTPLQRAASARPYIQDRSGSMLPPSGIPQANHQGMYEDQPGIYEQTERYRHQGQYERNHHDENQYSDAFGDHTRSAPGRSAGNGFQLASRPVSKMPPPF</sequence>
<dbReference type="AlphaFoldDB" id="A0A1B9GTH6"/>
<name>A0A1B9GTH6_9TREE</name>
<reference evidence="2 3" key="1">
    <citation type="submission" date="2013-07" db="EMBL/GenBank/DDBJ databases">
        <title>The Genome Sequence of Cryptococcus heveanensis BCC8398.</title>
        <authorList>
            <consortium name="The Broad Institute Genome Sequencing Platform"/>
            <person name="Cuomo C."/>
            <person name="Litvintseva A."/>
            <person name="Chen Y."/>
            <person name="Heitman J."/>
            <person name="Sun S."/>
            <person name="Springer D."/>
            <person name="Dromer F."/>
            <person name="Young S.K."/>
            <person name="Zeng Q."/>
            <person name="Gargeya S."/>
            <person name="Fitzgerald M."/>
            <person name="Abouelleil A."/>
            <person name="Alvarado L."/>
            <person name="Berlin A.M."/>
            <person name="Chapman S.B."/>
            <person name="Dewar J."/>
            <person name="Goldberg J."/>
            <person name="Griggs A."/>
            <person name="Gujja S."/>
            <person name="Hansen M."/>
            <person name="Howarth C."/>
            <person name="Imamovic A."/>
            <person name="Larimer J."/>
            <person name="McCowan C."/>
            <person name="Murphy C."/>
            <person name="Pearson M."/>
            <person name="Priest M."/>
            <person name="Roberts A."/>
            <person name="Saif S."/>
            <person name="Shea T."/>
            <person name="Sykes S."/>
            <person name="Wortman J."/>
            <person name="Nusbaum C."/>
            <person name="Birren B."/>
        </authorList>
    </citation>
    <scope>NUCLEOTIDE SEQUENCE [LARGE SCALE GENOMIC DNA]</scope>
    <source>
        <strain evidence="2 3">BCC8398</strain>
    </source>
</reference>
<dbReference type="Proteomes" id="UP000092666">
    <property type="component" value="Unassembled WGS sequence"/>
</dbReference>
<reference evidence="3" key="2">
    <citation type="submission" date="2013-12" db="EMBL/GenBank/DDBJ databases">
        <title>Evolution of pathogenesis and genome organization in the Tremellales.</title>
        <authorList>
            <person name="Cuomo C."/>
            <person name="Litvintseva A."/>
            <person name="Heitman J."/>
            <person name="Chen Y."/>
            <person name="Sun S."/>
            <person name="Springer D."/>
            <person name="Dromer F."/>
            <person name="Young S."/>
            <person name="Zeng Q."/>
            <person name="Chapman S."/>
            <person name="Gujja S."/>
            <person name="Saif S."/>
            <person name="Birren B."/>
        </authorList>
    </citation>
    <scope>NUCLEOTIDE SEQUENCE [LARGE SCALE GENOMIC DNA]</scope>
    <source>
        <strain evidence="3">BCC8398</strain>
    </source>
</reference>
<protein>
    <submittedName>
        <fullName evidence="2">Uncharacterized protein</fullName>
    </submittedName>
</protein>
<proteinExistence type="predicted"/>
<feature type="region of interest" description="Disordered" evidence="1">
    <location>
        <begin position="106"/>
        <end position="130"/>
    </location>
</feature>
<evidence type="ECO:0000256" key="1">
    <source>
        <dbReference type="SAM" id="MobiDB-lite"/>
    </source>
</evidence>
<evidence type="ECO:0000313" key="3">
    <source>
        <dbReference type="Proteomes" id="UP000092666"/>
    </source>
</evidence>
<accession>A0A1B9GTH6</accession>
<dbReference type="EMBL" id="KV700125">
    <property type="protein sequence ID" value="OCF34372.1"/>
    <property type="molecule type" value="Genomic_DNA"/>
</dbReference>
<organism evidence="2 3">
    <name type="scientific">Kwoniella heveanensis BCC8398</name>
    <dbReference type="NCBI Taxonomy" id="1296120"/>
    <lineage>
        <taxon>Eukaryota</taxon>
        <taxon>Fungi</taxon>
        <taxon>Dikarya</taxon>
        <taxon>Basidiomycota</taxon>
        <taxon>Agaricomycotina</taxon>
        <taxon>Tremellomycetes</taxon>
        <taxon>Tremellales</taxon>
        <taxon>Cryptococcaceae</taxon>
        <taxon>Kwoniella</taxon>
    </lineage>
</organism>
<feature type="compositionally biased region" description="Pro residues" evidence="1">
    <location>
        <begin position="1"/>
        <end position="10"/>
    </location>
</feature>